<keyword evidence="3" id="KW-0677">Repeat</keyword>
<evidence type="ECO:0000256" key="3">
    <source>
        <dbReference type="ARBA" id="ARBA00022737"/>
    </source>
</evidence>
<dbReference type="SUPFAM" id="SSF57667">
    <property type="entry name" value="beta-beta-alpha zinc fingers"/>
    <property type="match status" value="1"/>
</dbReference>
<dbReference type="GO" id="GO:0000978">
    <property type="term" value="F:RNA polymerase II cis-regulatory region sequence-specific DNA binding"/>
    <property type="evidence" value="ECO:0007669"/>
    <property type="project" value="TreeGrafter"/>
</dbReference>
<dbReference type="EMBL" id="CAJHJT010000012">
    <property type="protein sequence ID" value="CAD6998261.1"/>
    <property type="molecule type" value="Genomic_DNA"/>
</dbReference>
<feature type="compositionally biased region" description="Polar residues" evidence="10">
    <location>
        <begin position="482"/>
        <end position="491"/>
    </location>
</feature>
<dbReference type="GO" id="GO:0001227">
    <property type="term" value="F:DNA-binding transcription repressor activity, RNA polymerase II-specific"/>
    <property type="evidence" value="ECO:0007669"/>
    <property type="project" value="TreeGrafter"/>
</dbReference>
<keyword evidence="4 9" id="KW-0863">Zinc-finger</keyword>
<evidence type="ECO:0000256" key="5">
    <source>
        <dbReference type="ARBA" id="ARBA00022833"/>
    </source>
</evidence>
<keyword evidence="5" id="KW-0862">Zinc</keyword>
<dbReference type="GO" id="GO:0005654">
    <property type="term" value="C:nucleoplasm"/>
    <property type="evidence" value="ECO:0007669"/>
    <property type="project" value="TreeGrafter"/>
</dbReference>
<feature type="domain" description="C2H2-type" evidence="11">
    <location>
        <begin position="394"/>
        <end position="421"/>
    </location>
</feature>
<name>A0A811UHL1_CERCA</name>
<dbReference type="InterPro" id="IPR036236">
    <property type="entry name" value="Znf_C2H2_sf"/>
</dbReference>
<dbReference type="SMART" id="SM00355">
    <property type="entry name" value="ZnF_C2H2"/>
    <property type="match status" value="2"/>
</dbReference>
<feature type="domain" description="C2H2-type" evidence="11">
    <location>
        <begin position="422"/>
        <end position="449"/>
    </location>
</feature>
<keyword evidence="6" id="KW-0805">Transcription regulation</keyword>
<sequence length="614" mass="68304">MEILMKLKCSSSVPPHGNNNTTLKVVDHHHQLTQQHAPLAAVPTAPPPSLIRLPSSQTNVNYNSSPSIPPILLQSVPRMSTTRPCLNYSKPPQCCNVVAAQQGTELFEPIWDQQGRRGLSYEVSMQRTPNCCANVTGNNLYETTACCSGTCHPPAYVGTPPSSTNLIASPLLSQPPPLQQAPSMQPPPLAYPTATSDNTFENCLNTSSNTPYEYQEPEENFISIEDNKIKSLLLKIGRECALERKKEKKRTTENATISAEKVKEQQVLFEIIDLDDEDDREDSDSETECVKAVYDAGNPSSEVEANVYNSDDEEDEELSFVAAAVSCELECDDDENDVIANANEISRSEANNSSNEIVVLNSDDENVEFVDEQDKRLELRWEDLVRREKGRQFFECYLCGKKVQSSYNLRRHMMIHTGERPFACDMCDRRFREFSDLKKHRRRHSNEPNFVCMVCRVKPPMIQDPTRCSDCDSKTIATTAATVRPQYSATPPSSPEKPQSPLTPTPPPQLPPLIAKPLLPTERIHDFSEATTITTAITTLRNNNNTTITLTSKPQPTSGAVSPKRSKSTPLLQSDLPSLVPINAPITLNYKSGTHSLLDNIPAVHRPNYNQLAL</sequence>
<gene>
    <name evidence="12" type="ORF">CCAP1982_LOCUS6870</name>
</gene>
<dbReference type="Proteomes" id="UP000606786">
    <property type="component" value="Unassembled WGS sequence"/>
</dbReference>
<evidence type="ECO:0000256" key="6">
    <source>
        <dbReference type="ARBA" id="ARBA00023015"/>
    </source>
</evidence>
<organism evidence="12 13">
    <name type="scientific">Ceratitis capitata</name>
    <name type="common">Mediterranean fruit fly</name>
    <name type="synonym">Tephritis capitata</name>
    <dbReference type="NCBI Taxonomy" id="7213"/>
    <lineage>
        <taxon>Eukaryota</taxon>
        <taxon>Metazoa</taxon>
        <taxon>Ecdysozoa</taxon>
        <taxon>Arthropoda</taxon>
        <taxon>Hexapoda</taxon>
        <taxon>Insecta</taxon>
        <taxon>Pterygota</taxon>
        <taxon>Neoptera</taxon>
        <taxon>Endopterygota</taxon>
        <taxon>Diptera</taxon>
        <taxon>Brachycera</taxon>
        <taxon>Muscomorpha</taxon>
        <taxon>Tephritoidea</taxon>
        <taxon>Tephritidae</taxon>
        <taxon>Ceratitis</taxon>
        <taxon>Ceratitis</taxon>
    </lineage>
</organism>
<dbReference type="InterPro" id="IPR013087">
    <property type="entry name" value="Znf_C2H2_type"/>
</dbReference>
<evidence type="ECO:0000256" key="10">
    <source>
        <dbReference type="SAM" id="MobiDB-lite"/>
    </source>
</evidence>
<evidence type="ECO:0000256" key="8">
    <source>
        <dbReference type="ARBA" id="ARBA00023242"/>
    </source>
</evidence>
<comment type="subcellular location">
    <subcellularLocation>
        <location evidence="1">Nucleus</location>
    </subcellularLocation>
</comment>
<dbReference type="OrthoDB" id="3437960at2759"/>
<feature type="compositionally biased region" description="Pro residues" evidence="10">
    <location>
        <begin position="501"/>
        <end position="511"/>
    </location>
</feature>
<dbReference type="PANTHER" id="PTHR24399:SF23">
    <property type="entry name" value="C2H2-TYPE DOMAIN-CONTAINING PROTEIN"/>
    <property type="match status" value="1"/>
</dbReference>
<comment type="caution">
    <text evidence="12">The sequence shown here is derived from an EMBL/GenBank/DDBJ whole genome shotgun (WGS) entry which is preliminary data.</text>
</comment>
<evidence type="ECO:0000256" key="2">
    <source>
        <dbReference type="ARBA" id="ARBA00022723"/>
    </source>
</evidence>
<dbReference type="PROSITE" id="PS50157">
    <property type="entry name" value="ZINC_FINGER_C2H2_2"/>
    <property type="match status" value="2"/>
</dbReference>
<protein>
    <submittedName>
        <fullName evidence="12">(Mediterranean fruit fly) hypothetical protein</fullName>
    </submittedName>
</protein>
<feature type="region of interest" description="Disordered" evidence="10">
    <location>
        <begin position="482"/>
        <end position="515"/>
    </location>
</feature>
<keyword evidence="2" id="KW-0479">Metal-binding</keyword>
<dbReference type="PROSITE" id="PS00028">
    <property type="entry name" value="ZINC_FINGER_C2H2_1"/>
    <property type="match status" value="2"/>
</dbReference>
<evidence type="ECO:0000259" key="11">
    <source>
        <dbReference type="PROSITE" id="PS50157"/>
    </source>
</evidence>
<dbReference type="AlphaFoldDB" id="A0A811UHL1"/>
<proteinExistence type="predicted"/>
<dbReference type="GO" id="GO:0008270">
    <property type="term" value="F:zinc ion binding"/>
    <property type="evidence" value="ECO:0007669"/>
    <property type="project" value="UniProtKB-KW"/>
</dbReference>
<reference evidence="12" key="1">
    <citation type="submission" date="2020-11" db="EMBL/GenBank/DDBJ databases">
        <authorList>
            <person name="Whitehead M."/>
        </authorList>
    </citation>
    <scope>NUCLEOTIDE SEQUENCE</scope>
    <source>
        <strain evidence="12">EGII</strain>
    </source>
</reference>
<dbReference type="FunFam" id="3.30.160.60:FF:000624">
    <property type="entry name" value="zinc finger protein 697"/>
    <property type="match status" value="1"/>
</dbReference>
<keyword evidence="13" id="KW-1185">Reference proteome</keyword>
<dbReference type="Pfam" id="PF00096">
    <property type="entry name" value="zf-C2H2"/>
    <property type="match status" value="2"/>
</dbReference>
<evidence type="ECO:0000313" key="12">
    <source>
        <dbReference type="EMBL" id="CAD6998261.1"/>
    </source>
</evidence>
<dbReference type="PANTHER" id="PTHR24399">
    <property type="entry name" value="ZINC FINGER AND BTB DOMAIN-CONTAINING"/>
    <property type="match status" value="1"/>
</dbReference>
<feature type="region of interest" description="Disordered" evidence="10">
    <location>
        <begin position="547"/>
        <end position="573"/>
    </location>
</feature>
<accession>A0A811UHL1</accession>
<dbReference type="Gene3D" id="3.30.160.60">
    <property type="entry name" value="Classic Zinc Finger"/>
    <property type="match status" value="2"/>
</dbReference>
<evidence type="ECO:0000313" key="13">
    <source>
        <dbReference type="Proteomes" id="UP000606786"/>
    </source>
</evidence>
<keyword evidence="8" id="KW-0539">Nucleus</keyword>
<keyword evidence="7" id="KW-0804">Transcription</keyword>
<evidence type="ECO:0000256" key="9">
    <source>
        <dbReference type="PROSITE-ProRule" id="PRU00042"/>
    </source>
</evidence>
<evidence type="ECO:0000256" key="1">
    <source>
        <dbReference type="ARBA" id="ARBA00004123"/>
    </source>
</evidence>
<evidence type="ECO:0000256" key="7">
    <source>
        <dbReference type="ARBA" id="ARBA00023163"/>
    </source>
</evidence>
<evidence type="ECO:0000256" key="4">
    <source>
        <dbReference type="ARBA" id="ARBA00022771"/>
    </source>
</evidence>